<dbReference type="RefSeq" id="WP_374216458.1">
    <property type="nucleotide sequence ID" value="NZ_JAXOVW010000001.1"/>
</dbReference>
<evidence type="ECO:0000313" key="2">
    <source>
        <dbReference type="EMBL" id="MDZ5605678.1"/>
    </source>
</evidence>
<comment type="caution">
    <text evidence="2">The sequence shown here is derived from an EMBL/GenBank/DDBJ whole genome shotgun (WGS) entry which is preliminary data.</text>
</comment>
<dbReference type="EMBL" id="JAXOVW010000001">
    <property type="protein sequence ID" value="MDZ5605678.1"/>
    <property type="molecule type" value="Genomic_DNA"/>
</dbReference>
<evidence type="ECO:0000256" key="1">
    <source>
        <dbReference type="SAM" id="Phobius"/>
    </source>
</evidence>
<gene>
    <name evidence="2" type="ORF">U2I54_00740</name>
</gene>
<dbReference type="Pfam" id="PF13129">
    <property type="entry name" value="DUF3953"/>
    <property type="match status" value="1"/>
</dbReference>
<proteinExistence type="predicted"/>
<sequence>MLRILRILTALTVVILSSYSLLTDSYSFLTLSQFFIGLLFFIIAVKQIKKHNKNTGFTCIVVGVFVWGVLILKYVM</sequence>
<evidence type="ECO:0000313" key="3">
    <source>
        <dbReference type="Proteomes" id="UP001291930"/>
    </source>
</evidence>
<keyword evidence="3" id="KW-1185">Reference proteome</keyword>
<feature type="transmembrane region" description="Helical" evidence="1">
    <location>
        <begin position="57"/>
        <end position="75"/>
    </location>
</feature>
<accession>A0ABU5JQH1</accession>
<feature type="transmembrane region" description="Helical" evidence="1">
    <location>
        <begin position="5"/>
        <end position="22"/>
    </location>
</feature>
<feature type="transmembrane region" description="Helical" evidence="1">
    <location>
        <begin position="28"/>
        <end position="45"/>
    </location>
</feature>
<keyword evidence="1" id="KW-1133">Transmembrane helix</keyword>
<keyword evidence="1" id="KW-0812">Transmembrane</keyword>
<organism evidence="2 3">
    <name type="scientific">Bacillus bingmayongensis</name>
    <dbReference type="NCBI Taxonomy" id="1150157"/>
    <lineage>
        <taxon>Bacteria</taxon>
        <taxon>Bacillati</taxon>
        <taxon>Bacillota</taxon>
        <taxon>Bacilli</taxon>
        <taxon>Bacillales</taxon>
        <taxon>Bacillaceae</taxon>
        <taxon>Bacillus</taxon>
    </lineage>
</organism>
<reference evidence="3" key="1">
    <citation type="submission" date="2023-11" db="EMBL/GenBank/DDBJ databases">
        <title>Genome Sequence of Bacillus pseudomycoides stain BUPM19.</title>
        <authorList>
            <person name="Farhat A."/>
        </authorList>
    </citation>
    <scope>NUCLEOTIDE SEQUENCE [LARGE SCALE GENOMIC DNA]</scope>
    <source>
        <strain evidence="3">BUPM19</strain>
    </source>
</reference>
<dbReference type="Proteomes" id="UP001291930">
    <property type="component" value="Unassembled WGS sequence"/>
</dbReference>
<dbReference type="InterPro" id="IPR025018">
    <property type="entry name" value="DUF3953"/>
</dbReference>
<protein>
    <submittedName>
        <fullName evidence="2">DUF3953 domain-containing protein</fullName>
    </submittedName>
</protein>
<keyword evidence="1" id="KW-0472">Membrane</keyword>
<name>A0ABU5JQH1_9BACI</name>